<dbReference type="OrthoDB" id="264520at2759"/>
<dbReference type="SMART" id="SM00557">
    <property type="entry name" value="IG_FLMN"/>
    <property type="match status" value="1"/>
</dbReference>
<dbReference type="Pfam" id="PF00630">
    <property type="entry name" value="Filamin"/>
    <property type="match status" value="1"/>
</dbReference>
<keyword evidence="5" id="KW-1185">Reference proteome</keyword>
<dbReference type="EMBL" id="JWZX01003218">
    <property type="protein sequence ID" value="KOO23122.1"/>
    <property type="molecule type" value="Genomic_DNA"/>
</dbReference>
<evidence type="ECO:0000313" key="4">
    <source>
        <dbReference type="EMBL" id="KOO23122.1"/>
    </source>
</evidence>
<organism evidence="4 5">
    <name type="scientific">Chrysochromulina tobinii</name>
    <dbReference type="NCBI Taxonomy" id="1460289"/>
    <lineage>
        <taxon>Eukaryota</taxon>
        <taxon>Haptista</taxon>
        <taxon>Haptophyta</taxon>
        <taxon>Prymnesiophyceae</taxon>
        <taxon>Prymnesiales</taxon>
        <taxon>Chrysochromulinaceae</taxon>
        <taxon>Chrysochromulina</taxon>
    </lineage>
</organism>
<dbReference type="Proteomes" id="UP000037460">
    <property type="component" value="Unassembled WGS sequence"/>
</dbReference>
<feature type="compositionally biased region" description="Low complexity" evidence="3">
    <location>
        <begin position="412"/>
        <end position="472"/>
    </location>
</feature>
<dbReference type="InterPro" id="IPR044801">
    <property type="entry name" value="Filamin"/>
</dbReference>
<protein>
    <submittedName>
        <fullName evidence="4">Uncharacterized protein</fullName>
    </submittedName>
</protein>
<dbReference type="GO" id="GO:0051015">
    <property type="term" value="F:actin filament binding"/>
    <property type="evidence" value="ECO:0007669"/>
    <property type="project" value="InterPro"/>
</dbReference>
<dbReference type="AlphaFoldDB" id="A0A0M0J9U4"/>
<gene>
    <name evidence="4" type="ORF">Ctob_010810</name>
</gene>
<dbReference type="SUPFAM" id="SSF81296">
    <property type="entry name" value="E set domains"/>
    <property type="match status" value="2"/>
</dbReference>
<reference evidence="5" key="1">
    <citation type="journal article" date="2015" name="PLoS Genet.">
        <title>Genome Sequence and Transcriptome Analyses of Chrysochromulina tobin: Metabolic Tools for Enhanced Algal Fitness in the Prominent Order Prymnesiales (Haptophyceae).</title>
        <authorList>
            <person name="Hovde B.T."/>
            <person name="Deodato C.R."/>
            <person name="Hunsperger H.M."/>
            <person name="Ryken S.A."/>
            <person name="Yost W."/>
            <person name="Jha R.K."/>
            <person name="Patterson J."/>
            <person name="Monnat R.J. Jr."/>
            <person name="Barlow S.B."/>
            <person name="Starkenburg S.R."/>
            <person name="Cattolico R.A."/>
        </authorList>
    </citation>
    <scope>NUCLEOTIDE SEQUENCE</scope>
    <source>
        <strain evidence="5">CCMP291</strain>
    </source>
</reference>
<proteinExistence type="predicted"/>
<evidence type="ECO:0000256" key="1">
    <source>
        <dbReference type="ARBA" id="ARBA00022737"/>
    </source>
</evidence>
<feature type="repeat" description="Filamin" evidence="2">
    <location>
        <begin position="300"/>
        <end position="377"/>
    </location>
</feature>
<sequence>MSSPRMSSPHMTSQRMSPNISSPRIVANLTDVNAKLSTTIGEGLCSAVAGKGACFIVYGTDTEGRPVLSVGYLASVLVVSLIGPAQVDSQRFESLTDGSVRVWYTAKRYFRGRIAFAPSSAQPGYSSESPDVRNAQFGAPPDTRPVFANVAEEQSSIDLRFGGAVEAGGAGAGTLLYATFCVPRAGTYLAHITLDQQHVVGSPLVLRVAPCAACAHRSEVRGAAQTQALAGRHEICTVWLRDAFGNARRAMDAPAAGPLTATLELLSAPETTPETPGQFADEYYGAHDGDGWAAHADSWTGGGLGRGGSNTCSSARLRVGSGQRAGSTLAAAASAAVTLKPDGSFAVGYTIRRAGIWALSLMLGDEPIGRSPYAVERCVLLQSGARGLLLRSPETTPNEYSVRALTEDGAAREGAAATTREGGTGTGTESTRRSSTLSSARHVSASKAAATSPSKAWTPLRASSAAPSHPGGAASGGAAGGGVLIVRLFRAGDHLVRARLGALELPGSPVRLRVEPAKVSAKHCYIAHDAASALRAGHTPLDPNFGLSGVLRVSALTLLTADKYANPVRHGGAGVTAKLSGPGACSTTVEDHLDGSYTISWSAVLSGVYRVSVLVDGAHCAGSPFAVQASSS</sequence>
<dbReference type="InterPro" id="IPR014756">
    <property type="entry name" value="Ig_E-set"/>
</dbReference>
<dbReference type="PANTHER" id="PTHR38537">
    <property type="entry name" value="JITTERBUG, ISOFORM N"/>
    <property type="match status" value="1"/>
</dbReference>
<dbReference type="InterPro" id="IPR001298">
    <property type="entry name" value="Filamin/ABP280_rpt"/>
</dbReference>
<comment type="caution">
    <text evidence="4">The sequence shown here is derived from an EMBL/GenBank/DDBJ whole genome shotgun (WGS) entry which is preliminary data.</text>
</comment>
<name>A0A0M0J9U4_9EUKA</name>
<dbReference type="GO" id="GO:0030036">
    <property type="term" value="P:actin cytoskeleton organization"/>
    <property type="evidence" value="ECO:0007669"/>
    <property type="project" value="InterPro"/>
</dbReference>
<accession>A0A0M0J9U4</accession>
<evidence type="ECO:0000313" key="5">
    <source>
        <dbReference type="Proteomes" id="UP000037460"/>
    </source>
</evidence>
<evidence type="ECO:0000256" key="2">
    <source>
        <dbReference type="PROSITE-ProRule" id="PRU00087"/>
    </source>
</evidence>
<feature type="region of interest" description="Disordered" evidence="3">
    <location>
        <begin position="399"/>
        <end position="476"/>
    </location>
</feature>
<keyword evidence="1" id="KW-0677">Repeat</keyword>
<dbReference type="PANTHER" id="PTHR38537:SF8">
    <property type="entry name" value="FILAMIN-A"/>
    <property type="match status" value="1"/>
</dbReference>
<evidence type="ECO:0000256" key="3">
    <source>
        <dbReference type="SAM" id="MobiDB-lite"/>
    </source>
</evidence>
<dbReference type="PROSITE" id="PS50194">
    <property type="entry name" value="FILAMIN_REPEAT"/>
    <property type="match status" value="2"/>
</dbReference>
<dbReference type="InterPro" id="IPR017868">
    <property type="entry name" value="Filamin/ABP280_repeat-like"/>
</dbReference>
<dbReference type="InterPro" id="IPR013783">
    <property type="entry name" value="Ig-like_fold"/>
</dbReference>
<dbReference type="Gene3D" id="2.60.40.10">
    <property type="entry name" value="Immunoglobulins"/>
    <property type="match status" value="2"/>
</dbReference>
<feature type="repeat" description="Filamin" evidence="2">
    <location>
        <begin position="546"/>
        <end position="629"/>
    </location>
</feature>